<evidence type="ECO:0000256" key="3">
    <source>
        <dbReference type="ARBA" id="ARBA00022692"/>
    </source>
</evidence>
<dbReference type="PANTHER" id="PTHR24225">
    <property type="entry name" value="CHEMOTACTIC RECEPTOR"/>
    <property type="match status" value="1"/>
</dbReference>
<dbReference type="STRING" id="7897.ENSLACP00000015079"/>
<dbReference type="GeneTree" id="ENSGT01140000282544"/>
<keyword evidence="7" id="KW-1015">Disulfide bond</keyword>
<evidence type="ECO:0000256" key="4">
    <source>
        <dbReference type="ARBA" id="ARBA00022989"/>
    </source>
</evidence>
<feature type="transmembrane region" description="Helical" evidence="14">
    <location>
        <begin position="31"/>
        <end position="55"/>
    </location>
</feature>
<accession>H3AZK8</accession>
<dbReference type="GO" id="GO:0007204">
    <property type="term" value="P:positive regulation of cytosolic calcium ion concentration"/>
    <property type="evidence" value="ECO:0007669"/>
    <property type="project" value="TreeGrafter"/>
</dbReference>
<keyword evidence="9" id="KW-0325">Glycoprotein</keyword>
<comment type="similarity">
    <text evidence="11">Belongs to the chemokine-like receptor (CMKLR) family.</text>
</comment>
<comment type="subcellular location">
    <subcellularLocation>
        <location evidence="1">Cell membrane</location>
        <topology evidence="1">Multi-pass membrane protein</topology>
    </subcellularLocation>
</comment>
<dbReference type="GO" id="GO:0007200">
    <property type="term" value="P:phospholipase C-activating G protein-coupled receptor signaling pathway"/>
    <property type="evidence" value="ECO:0007669"/>
    <property type="project" value="TreeGrafter"/>
</dbReference>
<dbReference type="Gene3D" id="1.20.1070.10">
    <property type="entry name" value="Rhodopsin 7-helix transmembrane proteins"/>
    <property type="match status" value="1"/>
</dbReference>
<evidence type="ECO:0000256" key="10">
    <source>
        <dbReference type="ARBA" id="ARBA00023224"/>
    </source>
</evidence>
<dbReference type="GO" id="GO:0004875">
    <property type="term" value="F:complement receptor activity"/>
    <property type="evidence" value="ECO:0007669"/>
    <property type="project" value="TreeGrafter"/>
</dbReference>
<reference evidence="17" key="1">
    <citation type="submission" date="2011-08" db="EMBL/GenBank/DDBJ databases">
        <title>The draft genome of Latimeria chalumnae.</title>
        <authorList>
            <person name="Di Palma F."/>
            <person name="Alfoldi J."/>
            <person name="Johnson J."/>
            <person name="Berlin A."/>
            <person name="Gnerre S."/>
            <person name="Jaffe D."/>
            <person name="MacCallum I."/>
            <person name="Young S."/>
            <person name="Walker B.J."/>
            <person name="Lander E."/>
            <person name="Lindblad-Toh K."/>
        </authorList>
    </citation>
    <scope>NUCLEOTIDE SEQUENCE [LARGE SCALE GENOMIC DNA]</scope>
    <source>
        <strain evidence="17">Wild caught</strain>
    </source>
</reference>
<feature type="transmembrane region" description="Helical" evidence="14">
    <location>
        <begin position="145"/>
        <end position="166"/>
    </location>
</feature>
<dbReference type="PROSITE" id="PS50262">
    <property type="entry name" value="G_PROTEIN_RECEP_F1_2"/>
    <property type="match status" value="1"/>
</dbReference>
<keyword evidence="4 14" id="KW-1133">Transmembrane helix</keyword>
<dbReference type="GO" id="GO:0005886">
    <property type="term" value="C:plasma membrane"/>
    <property type="evidence" value="ECO:0007669"/>
    <property type="project" value="UniProtKB-SubCell"/>
</dbReference>
<dbReference type="PANTHER" id="PTHR24225:SF5">
    <property type="entry name" value="G-PROTEIN COUPLED RECEPTOR 33-RELATED"/>
    <property type="match status" value="1"/>
</dbReference>
<dbReference type="Pfam" id="PF00001">
    <property type="entry name" value="7tm_1"/>
    <property type="match status" value="1"/>
</dbReference>
<evidence type="ECO:0000313" key="17">
    <source>
        <dbReference type="Proteomes" id="UP000008672"/>
    </source>
</evidence>
<dbReference type="eggNOG" id="KOG3656">
    <property type="taxonomic scope" value="Eukaryota"/>
</dbReference>
<comment type="function">
    <text evidence="12">Orphan receptor; could be a chemoattractant receptor.</text>
</comment>
<keyword evidence="8" id="KW-0675">Receptor</keyword>
<dbReference type="InterPro" id="IPR000276">
    <property type="entry name" value="GPCR_Rhodpsn"/>
</dbReference>
<evidence type="ECO:0000256" key="12">
    <source>
        <dbReference type="ARBA" id="ARBA00037161"/>
    </source>
</evidence>
<evidence type="ECO:0000256" key="7">
    <source>
        <dbReference type="ARBA" id="ARBA00023157"/>
    </source>
</evidence>
<dbReference type="InParanoid" id="H3AZK8"/>
<evidence type="ECO:0000256" key="5">
    <source>
        <dbReference type="ARBA" id="ARBA00023040"/>
    </source>
</evidence>
<protein>
    <recommendedName>
        <fullName evidence="13">Probable G-protein coupled receptor 33</fullName>
    </recommendedName>
</protein>
<dbReference type="InterPro" id="IPR017452">
    <property type="entry name" value="GPCR_Rhodpsn_7TM"/>
</dbReference>
<sequence length="344" mass="38546">MSAYNSSLLSVPAIIERDKPYGPASPKAVKVVIAVLFSCTFLIGLVVNGTFIWIIGCRMKRTVNTIWFMNLIFANLLFIILLPVLVVDIITPGWWLGMTPCKLVNTSISLCLFSMVFLLTVISLDRLMLTLNPIWARNHRTNRKAAFVIVSVWIVAGLFSSPYLAFRDIRINDENETICFNNYALSSNHSSASVQETHKKVQVAMFVSRFLFGFVIPFLIITTSYVTMAMKIKSRHLSSSSKPFKIIATAVLSFFVCWLPYHIYSYVMTQRKSDAPLTVVEKISALIASLTTCFHSCFTPLLYIFISGGFKGVFKKSIFSLFEMTFSDGISQKACSTAEKSEAS</sequence>
<keyword evidence="17" id="KW-1185">Reference proteome</keyword>
<evidence type="ECO:0000256" key="1">
    <source>
        <dbReference type="ARBA" id="ARBA00004651"/>
    </source>
</evidence>
<dbReference type="FunFam" id="1.20.1070.10:FF:000034">
    <property type="entry name" value="G-protein coupled receptor 1"/>
    <property type="match status" value="1"/>
</dbReference>
<dbReference type="OMA" id="QHRTPRW"/>
<dbReference type="Proteomes" id="UP000008672">
    <property type="component" value="Unassembled WGS sequence"/>
</dbReference>
<dbReference type="PRINTS" id="PR00237">
    <property type="entry name" value="GPCRRHODOPSN"/>
</dbReference>
<dbReference type="InterPro" id="IPR000826">
    <property type="entry name" value="Formyl_rcpt-rel"/>
</dbReference>
<dbReference type="GO" id="GO:0004930">
    <property type="term" value="F:G protein-coupled receptor activity"/>
    <property type="evidence" value="ECO:0007669"/>
    <property type="project" value="UniProtKB-KW"/>
</dbReference>
<reference evidence="16" key="3">
    <citation type="submission" date="2025-09" db="UniProtKB">
        <authorList>
            <consortium name="Ensembl"/>
        </authorList>
    </citation>
    <scope>IDENTIFICATION</scope>
</reference>
<keyword evidence="6 14" id="KW-0472">Membrane</keyword>
<dbReference type="PRINTS" id="PR00526">
    <property type="entry name" value="FMETLEUPHER"/>
</dbReference>
<evidence type="ECO:0000256" key="8">
    <source>
        <dbReference type="ARBA" id="ARBA00023170"/>
    </source>
</evidence>
<feature type="transmembrane region" description="Helical" evidence="14">
    <location>
        <begin position="210"/>
        <end position="232"/>
    </location>
</feature>
<evidence type="ECO:0000256" key="9">
    <source>
        <dbReference type="ARBA" id="ARBA00023180"/>
    </source>
</evidence>
<keyword evidence="5" id="KW-0297">G-protein coupled receptor</keyword>
<dbReference type="Ensembl" id="ENSLACT00000015185.1">
    <property type="protein sequence ID" value="ENSLACP00000015079.1"/>
    <property type="gene ID" value="ENSLACG00000013268.1"/>
</dbReference>
<feature type="transmembrane region" description="Helical" evidence="14">
    <location>
        <begin position="103"/>
        <end position="124"/>
    </location>
</feature>
<evidence type="ECO:0000256" key="6">
    <source>
        <dbReference type="ARBA" id="ARBA00023136"/>
    </source>
</evidence>
<keyword evidence="3 14" id="KW-0812">Transmembrane</keyword>
<dbReference type="FunCoup" id="H3AZK8">
    <property type="interactions" value="249"/>
</dbReference>
<dbReference type="AlphaFoldDB" id="H3AZK8"/>
<keyword evidence="2" id="KW-1003">Cell membrane</keyword>
<evidence type="ECO:0000256" key="13">
    <source>
        <dbReference type="ARBA" id="ARBA00039587"/>
    </source>
</evidence>
<dbReference type="EMBL" id="AFYH01067292">
    <property type="status" value="NOT_ANNOTATED_CDS"/>
    <property type="molecule type" value="Genomic_DNA"/>
</dbReference>
<evidence type="ECO:0000256" key="11">
    <source>
        <dbReference type="ARBA" id="ARBA00025736"/>
    </source>
</evidence>
<name>H3AZK8_LATCH</name>
<feature type="transmembrane region" description="Helical" evidence="14">
    <location>
        <begin position="283"/>
        <end position="306"/>
    </location>
</feature>
<organism evidence="16 17">
    <name type="scientific">Latimeria chalumnae</name>
    <name type="common">Coelacanth</name>
    <dbReference type="NCBI Taxonomy" id="7897"/>
    <lineage>
        <taxon>Eukaryota</taxon>
        <taxon>Metazoa</taxon>
        <taxon>Chordata</taxon>
        <taxon>Craniata</taxon>
        <taxon>Vertebrata</taxon>
        <taxon>Euteleostomi</taxon>
        <taxon>Coelacanthiformes</taxon>
        <taxon>Coelacanthidae</taxon>
        <taxon>Latimeria</taxon>
    </lineage>
</organism>
<feature type="transmembrane region" description="Helical" evidence="14">
    <location>
        <begin position="244"/>
        <end position="263"/>
    </location>
</feature>
<evidence type="ECO:0000256" key="14">
    <source>
        <dbReference type="SAM" id="Phobius"/>
    </source>
</evidence>
<evidence type="ECO:0000259" key="15">
    <source>
        <dbReference type="PROSITE" id="PS50262"/>
    </source>
</evidence>
<dbReference type="GO" id="GO:0006954">
    <property type="term" value="P:inflammatory response"/>
    <property type="evidence" value="ECO:0007669"/>
    <property type="project" value="TreeGrafter"/>
</dbReference>
<evidence type="ECO:0000313" key="16">
    <source>
        <dbReference type="Ensembl" id="ENSLACP00000015079.1"/>
    </source>
</evidence>
<feature type="transmembrane region" description="Helical" evidence="14">
    <location>
        <begin position="67"/>
        <end position="91"/>
    </location>
</feature>
<dbReference type="HOGENOM" id="CLU_009579_8_0_1"/>
<feature type="domain" description="G-protein coupled receptors family 1 profile" evidence="15">
    <location>
        <begin position="47"/>
        <end position="303"/>
    </location>
</feature>
<gene>
    <name evidence="16" type="primary">LOC102362926</name>
</gene>
<proteinExistence type="inferred from homology"/>
<keyword evidence="10" id="KW-0807">Transducer</keyword>
<dbReference type="SUPFAM" id="SSF81321">
    <property type="entry name" value="Family A G protein-coupled receptor-like"/>
    <property type="match status" value="1"/>
</dbReference>
<evidence type="ECO:0000256" key="2">
    <source>
        <dbReference type="ARBA" id="ARBA00022475"/>
    </source>
</evidence>
<reference evidence="16" key="2">
    <citation type="submission" date="2025-08" db="UniProtKB">
        <authorList>
            <consortium name="Ensembl"/>
        </authorList>
    </citation>
    <scope>IDENTIFICATION</scope>
</reference>